<gene>
    <name evidence="8" type="ORF">A3D64_00865</name>
</gene>
<keyword evidence="1 5" id="KW-0489">Methyltransferase</keyword>
<evidence type="ECO:0000313" key="8">
    <source>
        <dbReference type="EMBL" id="OHA70213.1"/>
    </source>
</evidence>
<evidence type="ECO:0000256" key="4">
    <source>
        <dbReference type="ARBA" id="ARBA00022747"/>
    </source>
</evidence>
<sequence>MKTLKSKIEIVSLFSGCGGGDLGLLGGFDFLGRNYGRLNSKIIWANDIDSYAVRTYQRNIGNHIVEEDITKIRSSEIPDHDLLVGGFPCQTFSVVGQRKGFGDSRGLLYREMVRILKAKKPAAFIAENVKGLVSVDKGRVYEKILSDFEDAGYRVFPKVLNASQFGVPQKRERLFMVGVRSGVKNGFEFPVPKEEIVSLAAVAENNEDVDPRYYFSNRAVEGLKKANKAFNKGRAQDMSQPCNTISTHLAKVSLNGTDPVILVRKDTYRRLTPKEAARIQSFPDTFEFEGTDAKRYIQIGNAIPPALMWHVARAVQDQIFYDRRLHQEKEERDNVAHSFEEYRNREVGILKVARQESLFS</sequence>
<dbReference type="InterPro" id="IPR029063">
    <property type="entry name" value="SAM-dependent_MTases_sf"/>
</dbReference>
<dbReference type="Pfam" id="PF00145">
    <property type="entry name" value="DNA_methylase"/>
    <property type="match status" value="1"/>
</dbReference>
<evidence type="ECO:0000256" key="5">
    <source>
        <dbReference type="PROSITE-ProRule" id="PRU01016"/>
    </source>
</evidence>
<evidence type="ECO:0000256" key="2">
    <source>
        <dbReference type="ARBA" id="ARBA00022679"/>
    </source>
</evidence>
<comment type="caution">
    <text evidence="8">The sequence shown here is derived from an EMBL/GenBank/DDBJ whole genome shotgun (WGS) entry which is preliminary data.</text>
</comment>
<proteinExistence type="inferred from homology"/>
<dbReference type="PROSITE" id="PS00094">
    <property type="entry name" value="C5_MTASE_1"/>
    <property type="match status" value="1"/>
</dbReference>
<keyword evidence="3 5" id="KW-0949">S-adenosyl-L-methionine</keyword>
<dbReference type="Gene3D" id="3.90.120.10">
    <property type="entry name" value="DNA Methylase, subunit A, domain 2"/>
    <property type="match status" value="1"/>
</dbReference>
<dbReference type="GO" id="GO:0003677">
    <property type="term" value="F:DNA binding"/>
    <property type="evidence" value="ECO:0007669"/>
    <property type="project" value="TreeGrafter"/>
</dbReference>
<dbReference type="PROSITE" id="PS51679">
    <property type="entry name" value="SAM_MT_C5"/>
    <property type="match status" value="1"/>
</dbReference>
<dbReference type="Proteomes" id="UP000178613">
    <property type="component" value="Unassembled WGS sequence"/>
</dbReference>
<dbReference type="PANTHER" id="PTHR10629">
    <property type="entry name" value="CYTOSINE-SPECIFIC METHYLTRANSFERASE"/>
    <property type="match status" value="1"/>
</dbReference>
<dbReference type="SUPFAM" id="SSF53335">
    <property type="entry name" value="S-adenosyl-L-methionine-dependent methyltransferases"/>
    <property type="match status" value="1"/>
</dbReference>
<dbReference type="CDD" id="cd00315">
    <property type="entry name" value="Cyt_C5_DNA_methylase"/>
    <property type="match status" value="1"/>
</dbReference>
<evidence type="ECO:0000256" key="7">
    <source>
        <dbReference type="RuleBase" id="RU000417"/>
    </source>
</evidence>
<keyword evidence="2 5" id="KW-0808">Transferase</keyword>
<dbReference type="PRINTS" id="PR00105">
    <property type="entry name" value="C5METTRFRASE"/>
</dbReference>
<dbReference type="AlphaFoldDB" id="A0A1G2RBL6"/>
<protein>
    <recommendedName>
        <fullName evidence="7">Cytosine-specific methyltransferase</fullName>
        <ecNumber evidence="7">2.1.1.37</ecNumber>
    </recommendedName>
</protein>
<reference evidence="8 9" key="1">
    <citation type="journal article" date="2016" name="Nat. Commun.">
        <title>Thousands of microbial genomes shed light on interconnected biogeochemical processes in an aquifer system.</title>
        <authorList>
            <person name="Anantharaman K."/>
            <person name="Brown C.T."/>
            <person name="Hug L.A."/>
            <person name="Sharon I."/>
            <person name="Castelle C.J."/>
            <person name="Probst A.J."/>
            <person name="Thomas B.C."/>
            <person name="Singh A."/>
            <person name="Wilkins M.J."/>
            <person name="Karaoz U."/>
            <person name="Brodie E.L."/>
            <person name="Williams K.H."/>
            <person name="Hubbard S.S."/>
            <person name="Banfield J.F."/>
        </authorList>
    </citation>
    <scope>NUCLEOTIDE SEQUENCE [LARGE SCALE GENOMIC DNA]</scope>
</reference>
<dbReference type="GO" id="GO:0009307">
    <property type="term" value="P:DNA restriction-modification system"/>
    <property type="evidence" value="ECO:0007669"/>
    <property type="project" value="UniProtKB-KW"/>
</dbReference>
<dbReference type="PANTHER" id="PTHR10629:SF52">
    <property type="entry name" value="DNA (CYTOSINE-5)-METHYLTRANSFERASE 1"/>
    <property type="match status" value="1"/>
</dbReference>
<evidence type="ECO:0000256" key="1">
    <source>
        <dbReference type="ARBA" id="ARBA00022603"/>
    </source>
</evidence>
<dbReference type="EC" id="2.1.1.37" evidence="7"/>
<dbReference type="InterPro" id="IPR001525">
    <property type="entry name" value="C5_MeTfrase"/>
</dbReference>
<dbReference type="InterPro" id="IPR018117">
    <property type="entry name" value="C5_DNA_meth_AS"/>
</dbReference>
<organism evidence="8 9">
    <name type="scientific">Candidatus Wildermuthbacteria bacterium RIFCSPHIGHO2_02_FULL_49_9</name>
    <dbReference type="NCBI Taxonomy" id="1802456"/>
    <lineage>
        <taxon>Bacteria</taxon>
        <taxon>Candidatus Wildermuthiibacteriota</taxon>
    </lineage>
</organism>
<dbReference type="EMBL" id="MHUB01000031">
    <property type="protein sequence ID" value="OHA70213.1"/>
    <property type="molecule type" value="Genomic_DNA"/>
</dbReference>
<evidence type="ECO:0000256" key="3">
    <source>
        <dbReference type="ARBA" id="ARBA00022691"/>
    </source>
</evidence>
<dbReference type="Gene3D" id="3.40.50.150">
    <property type="entry name" value="Vaccinia Virus protein VP39"/>
    <property type="match status" value="1"/>
</dbReference>
<accession>A0A1G2RBL6</accession>
<dbReference type="NCBIfam" id="TIGR00675">
    <property type="entry name" value="dcm"/>
    <property type="match status" value="1"/>
</dbReference>
<keyword evidence="4" id="KW-0680">Restriction system</keyword>
<dbReference type="GO" id="GO:0044027">
    <property type="term" value="P:negative regulation of gene expression via chromosomal CpG island methylation"/>
    <property type="evidence" value="ECO:0007669"/>
    <property type="project" value="TreeGrafter"/>
</dbReference>
<evidence type="ECO:0000313" key="9">
    <source>
        <dbReference type="Proteomes" id="UP000178613"/>
    </source>
</evidence>
<dbReference type="GO" id="GO:0032259">
    <property type="term" value="P:methylation"/>
    <property type="evidence" value="ECO:0007669"/>
    <property type="project" value="UniProtKB-KW"/>
</dbReference>
<feature type="active site" evidence="5">
    <location>
        <position position="89"/>
    </location>
</feature>
<dbReference type="InterPro" id="IPR050390">
    <property type="entry name" value="C5-Methyltransferase"/>
</dbReference>
<dbReference type="GO" id="GO:0003886">
    <property type="term" value="F:DNA (cytosine-5-)-methyltransferase activity"/>
    <property type="evidence" value="ECO:0007669"/>
    <property type="project" value="UniProtKB-EC"/>
</dbReference>
<name>A0A1G2RBL6_9BACT</name>
<comment type="similarity">
    <text evidence="5 6">Belongs to the class I-like SAM-binding methyltransferase superfamily. C5-methyltransferase family.</text>
</comment>
<comment type="catalytic activity">
    <reaction evidence="7">
        <text>a 2'-deoxycytidine in DNA + S-adenosyl-L-methionine = a 5-methyl-2'-deoxycytidine in DNA + S-adenosyl-L-homocysteine + H(+)</text>
        <dbReference type="Rhea" id="RHEA:13681"/>
        <dbReference type="Rhea" id="RHEA-COMP:11369"/>
        <dbReference type="Rhea" id="RHEA-COMP:11370"/>
        <dbReference type="ChEBI" id="CHEBI:15378"/>
        <dbReference type="ChEBI" id="CHEBI:57856"/>
        <dbReference type="ChEBI" id="CHEBI:59789"/>
        <dbReference type="ChEBI" id="CHEBI:85452"/>
        <dbReference type="ChEBI" id="CHEBI:85454"/>
        <dbReference type="EC" id="2.1.1.37"/>
    </reaction>
</comment>
<evidence type="ECO:0000256" key="6">
    <source>
        <dbReference type="RuleBase" id="RU000416"/>
    </source>
</evidence>